<keyword evidence="2" id="KW-1185">Reference proteome</keyword>
<organism evidence="1 2">
    <name type="scientific">Linum trigynum</name>
    <dbReference type="NCBI Taxonomy" id="586398"/>
    <lineage>
        <taxon>Eukaryota</taxon>
        <taxon>Viridiplantae</taxon>
        <taxon>Streptophyta</taxon>
        <taxon>Embryophyta</taxon>
        <taxon>Tracheophyta</taxon>
        <taxon>Spermatophyta</taxon>
        <taxon>Magnoliopsida</taxon>
        <taxon>eudicotyledons</taxon>
        <taxon>Gunneridae</taxon>
        <taxon>Pentapetalae</taxon>
        <taxon>rosids</taxon>
        <taxon>fabids</taxon>
        <taxon>Malpighiales</taxon>
        <taxon>Linaceae</taxon>
        <taxon>Linum</taxon>
    </lineage>
</organism>
<name>A0AAV2CHS5_9ROSI</name>
<evidence type="ECO:0000313" key="2">
    <source>
        <dbReference type="Proteomes" id="UP001497516"/>
    </source>
</evidence>
<dbReference type="PANTHER" id="PTHR45719">
    <property type="entry name" value="GLYCOSYLTRANSFERASE"/>
    <property type="match status" value="1"/>
</dbReference>
<dbReference type="InterPro" id="IPR044610">
    <property type="entry name" value="GLCAT14A/B/C"/>
</dbReference>
<accession>A0AAV2CHS5</accession>
<dbReference type="GO" id="GO:0015020">
    <property type="term" value="F:glucuronosyltransferase activity"/>
    <property type="evidence" value="ECO:0007669"/>
    <property type="project" value="InterPro"/>
</dbReference>
<gene>
    <name evidence="1" type="ORF">LTRI10_LOCUS3804</name>
</gene>
<reference evidence="1 2" key="1">
    <citation type="submission" date="2024-04" db="EMBL/GenBank/DDBJ databases">
        <authorList>
            <person name="Fracassetti M."/>
        </authorList>
    </citation>
    <scope>NUCLEOTIDE SEQUENCE [LARGE SCALE GENOMIC DNA]</scope>
</reference>
<proteinExistence type="predicted"/>
<dbReference type="PANTHER" id="PTHR45719:SF10">
    <property type="entry name" value="CORE-2_I-BRANCHING BETA-1,6-N-ACETYLGLUCOSAMINYLTRANSFERASE FAMILY PROTEIN"/>
    <property type="match status" value="1"/>
</dbReference>
<dbReference type="EMBL" id="OZ034813">
    <property type="protein sequence ID" value="CAL1356082.1"/>
    <property type="molecule type" value="Genomic_DNA"/>
</dbReference>
<dbReference type="Proteomes" id="UP001497516">
    <property type="component" value="Chromosome 1"/>
</dbReference>
<protein>
    <submittedName>
        <fullName evidence="1">Uncharacterized protein</fullName>
    </submittedName>
</protein>
<dbReference type="AlphaFoldDB" id="A0AAV2CHS5"/>
<evidence type="ECO:0000313" key="1">
    <source>
        <dbReference type="EMBL" id="CAL1356082.1"/>
    </source>
</evidence>
<sequence>MSSITSYFPTLLCNSPQFNRTVINQDLQYKILDQSFRQEPRALNSTDFDAMIKSGAVFATEFQPDDPVLDRIDSDVLGRSAREIVPGGWCLGDPANGTCSVWGDANVLRPGKGAARLEKRIVEMLSNRRFRSQQCISE</sequence>